<reference evidence="4" key="2">
    <citation type="submission" date="2020-09" db="EMBL/GenBank/DDBJ databases">
        <authorList>
            <person name="Sun Q."/>
            <person name="Zhou Y."/>
        </authorList>
    </citation>
    <scope>NUCLEOTIDE SEQUENCE</scope>
    <source>
        <strain evidence="4">CGMCC 1.15371</strain>
    </source>
</reference>
<reference evidence="4" key="1">
    <citation type="journal article" date="2014" name="Int. J. Syst. Evol. Microbiol.">
        <title>Complete genome sequence of Corynebacterium casei LMG S-19264T (=DSM 44701T), isolated from a smear-ripened cheese.</title>
        <authorList>
            <consortium name="US DOE Joint Genome Institute (JGI-PGF)"/>
            <person name="Walter F."/>
            <person name="Albersmeier A."/>
            <person name="Kalinowski J."/>
            <person name="Ruckert C."/>
        </authorList>
    </citation>
    <scope>NUCLEOTIDE SEQUENCE</scope>
    <source>
        <strain evidence="4">CGMCC 1.15371</strain>
    </source>
</reference>
<name>A0A8J3DWE2_9BACL</name>
<dbReference type="SUPFAM" id="SSF55315">
    <property type="entry name" value="L30e-like"/>
    <property type="match status" value="1"/>
</dbReference>
<dbReference type="GO" id="GO:0005840">
    <property type="term" value="C:ribosome"/>
    <property type="evidence" value="ECO:0007669"/>
    <property type="project" value="UniProtKB-KW"/>
</dbReference>
<dbReference type="EMBL" id="BMIR01000012">
    <property type="protein sequence ID" value="GGE46224.1"/>
    <property type="molecule type" value="Genomic_DNA"/>
</dbReference>
<dbReference type="Proteomes" id="UP000628775">
    <property type="component" value="Unassembled WGS sequence"/>
</dbReference>
<dbReference type="NCBIfam" id="NF005825">
    <property type="entry name" value="PRK07714.1"/>
    <property type="match status" value="1"/>
</dbReference>
<dbReference type="PANTHER" id="PTHR11449">
    <property type="entry name" value="RIBOSOMAL PROTEIN L30"/>
    <property type="match status" value="1"/>
</dbReference>
<feature type="domain" description="Ribosomal protein eL8/eL30/eS12/Gadd45" evidence="3">
    <location>
        <begin position="10"/>
        <end position="97"/>
    </location>
</feature>
<dbReference type="InterPro" id="IPR004038">
    <property type="entry name" value="Ribosomal_eL8/eL30/eS12/Gad45"/>
</dbReference>
<evidence type="ECO:0000259" key="3">
    <source>
        <dbReference type="Pfam" id="PF01248"/>
    </source>
</evidence>
<sequence>MSAANDRWFSFLGLANRAGKVISGEEQVIQAIRQNKANIVILTEDASDRTKKTITNKCTSYKVPLRSVSDRQTLGKAIGKVERVVVAVTDKGFSDKLVTLFDLSLRG</sequence>
<keyword evidence="5" id="KW-1185">Reference proteome</keyword>
<keyword evidence="2" id="KW-0687">Ribonucleoprotein</keyword>
<dbReference type="InterPro" id="IPR039109">
    <property type="entry name" value="Ribosomal_eL30-like"/>
</dbReference>
<evidence type="ECO:0000313" key="4">
    <source>
        <dbReference type="EMBL" id="GGE46224.1"/>
    </source>
</evidence>
<dbReference type="Gene3D" id="3.30.1330.30">
    <property type="match status" value="1"/>
</dbReference>
<comment type="caution">
    <text evidence="4">The sequence shown here is derived from an EMBL/GenBank/DDBJ whole genome shotgun (WGS) entry which is preliminary data.</text>
</comment>
<protein>
    <submittedName>
        <fullName evidence="4">Putative ribosomal protein YlxQ</fullName>
    </submittedName>
</protein>
<gene>
    <name evidence="4" type="primary">rplGA</name>
    <name evidence="4" type="ORF">GCM10011391_26270</name>
</gene>
<accession>A0A8J3DWE2</accession>
<proteinExistence type="predicted"/>
<keyword evidence="1 4" id="KW-0689">Ribosomal protein</keyword>
<dbReference type="AlphaFoldDB" id="A0A8J3DWE2"/>
<evidence type="ECO:0000256" key="2">
    <source>
        <dbReference type="ARBA" id="ARBA00023274"/>
    </source>
</evidence>
<organism evidence="4 5">
    <name type="scientific">Pullulanibacillus camelliae</name>
    <dbReference type="NCBI Taxonomy" id="1707096"/>
    <lineage>
        <taxon>Bacteria</taxon>
        <taxon>Bacillati</taxon>
        <taxon>Bacillota</taxon>
        <taxon>Bacilli</taxon>
        <taxon>Bacillales</taxon>
        <taxon>Sporolactobacillaceae</taxon>
        <taxon>Pullulanibacillus</taxon>
    </lineage>
</organism>
<dbReference type="Pfam" id="PF01248">
    <property type="entry name" value="Ribosomal_L7Ae"/>
    <property type="match status" value="1"/>
</dbReference>
<dbReference type="GO" id="GO:1990904">
    <property type="term" value="C:ribonucleoprotein complex"/>
    <property type="evidence" value="ECO:0007669"/>
    <property type="project" value="UniProtKB-KW"/>
</dbReference>
<dbReference type="InterPro" id="IPR029064">
    <property type="entry name" value="Ribosomal_eL30-like_sf"/>
</dbReference>
<dbReference type="RefSeq" id="WP_188694784.1">
    <property type="nucleotide sequence ID" value="NZ_BMIR01000012.1"/>
</dbReference>
<evidence type="ECO:0000256" key="1">
    <source>
        <dbReference type="ARBA" id="ARBA00022980"/>
    </source>
</evidence>
<dbReference type="GO" id="GO:0003723">
    <property type="term" value="F:RNA binding"/>
    <property type="evidence" value="ECO:0007669"/>
    <property type="project" value="InterPro"/>
</dbReference>
<evidence type="ECO:0000313" key="5">
    <source>
        <dbReference type="Proteomes" id="UP000628775"/>
    </source>
</evidence>